<evidence type="ECO:0000256" key="10">
    <source>
        <dbReference type="ARBA" id="ARBA00039062"/>
    </source>
</evidence>
<dbReference type="Proteomes" id="UP000011116">
    <property type="component" value="Chromosome 6H"/>
</dbReference>
<dbReference type="GO" id="GO:0016706">
    <property type="term" value="F:2-oxoglutarate-dependent dioxygenase activity"/>
    <property type="evidence" value="ECO:0000318"/>
    <property type="project" value="GO_Central"/>
</dbReference>
<dbReference type="PROSITE" id="PS51471">
    <property type="entry name" value="FE2OG_OXY"/>
    <property type="match status" value="1"/>
</dbReference>
<organism evidence="14 15">
    <name type="scientific">Hordeum vulgare subsp. vulgare</name>
    <name type="common">Domesticated barley</name>
    <dbReference type="NCBI Taxonomy" id="112509"/>
    <lineage>
        <taxon>Eukaryota</taxon>
        <taxon>Viridiplantae</taxon>
        <taxon>Streptophyta</taxon>
        <taxon>Embryophyta</taxon>
        <taxon>Tracheophyta</taxon>
        <taxon>Spermatophyta</taxon>
        <taxon>Magnoliopsida</taxon>
        <taxon>Liliopsida</taxon>
        <taxon>Poales</taxon>
        <taxon>Poaceae</taxon>
        <taxon>BOP clade</taxon>
        <taxon>Pooideae</taxon>
        <taxon>Triticodae</taxon>
        <taxon>Triticeae</taxon>
        <taxon>Hordeinae</taxon>
        <taxon>Hordeum</taxon>
    </lineage>
</organism>
<dbReference type="InterPro" id="IPR026992">
    <property type="entry name" value="DIOX_N"/>
</dbReference>
<dbReference type="InterPro" id="IPR005123">
    <property type="entry name" value="Oxoglu/Fe-dep_dioxygenase_dom"/>
</dbReference>
<dbReference type="Gene3D" id="2.60.120.330">
    <property type="entry name" value="B-lactam Antibiotic, Isopenicillin N Synthase, Chain"/>
    <property type="match status" value="1"/>
</dbReference>
<dbReference type="FunFam" id="2.60.120.330:FF:000009">
    <property type="entry name" value="Flavonol synthase"/>
    <property type="match status" value="1"/>
</dbReference>
<protein>
    <recommendedName>
        <fullName evidence="10">anthocyanidin synthase</fullName>
        <ecNumber evidence="10">1.14.20.4</ecNumber>
    </recommendedName>
</protein>
<reference evidence="14" key="2">
    <citation type="submission" date="2020-10" db="EMBL/GenBank/DDBJ databases">
        <authorList>
            <person name="Scholz U."/>
            <person name="Mascher M."/>
            <person name="Fiebig A."/>
        </authorList>
    </citation>
    <scope>NUCLEOTIDE SEQUENCE [LARGE SCALE GENOMIC DNA]</scope>
    <source>
        <strain evidence="14">cv. Morex</strain>
    </source>
</reference>
<dbReference type="InterPro" id="IPR027443">
    <property type="entry name" value="IPNS-like_sf"/>
</dbReference>
<evidence type="ECO:0000256" key="6">
    <source>
        <dbReference type="ARBA" id="ARBA00022964"/>
    </source>
</evidence>
<dbReference type="GO" id="GO:0009813">
    <property type="term" value="P:flavonoid biosynthetic process"/>
    <property type="evidence" value="ECO:0007669"/>
    <property type="project" value="UniProtKB-KW"/>
</dbReference>
<evidence type="ECO:0000259" key="13">
    <source>
        <dbReference type="PROSITE" id="PS51471"/>
    </source>
</evidence>
<keyword evidence="5" id="KW-0847">Vitamin C</keyword>
<dbReference type="InterPro" id="IPR044861">
    <property type="entry name" value="IPNS-like_FE2OG_OXY"/>
</dbReference>
<evidence type="ECO:0000256" key="1">
    <source>
        <dbReference type="ARBA" id="ARBA00001961"/>
    </source>
</evidence>
<gene>
    <name evidence="14" type="primary">LOC123402731</name>
</gene>
<keyword evidence="9" id="KW-0284">Flavonoid biosynthesis</keyword>
<evidence type="ECO:0000256" key="12">
    <source>
        <dbReference type="RuleBase" id="RU003682"/>
    </source>
</evidence>
<evidence type="ECO:0000256" key="4">
    <source>
        <dbReference type="ARBA" id="ARBA00022723"/>
    </source>
</evidence>
<sequence length="356" mass="39360">MRACSRGPSRLTTQADARGDRAGIMAGAQSVQALASSLGALPSEFVWPEHEQPRATTFRGAAPPQIPVVDMSSPDAGRRMAEAAAEWGIFQVVGHGVPAEAVAELQRVGREFFALPQEEKQRYAMDPAEGRTEGYGSTLRRRGLEGKKAWADFLFHNVAPPAAVNHAAWPENPRGYRQANEAYCGHMQRLTRELFERLSAELGLEGGAMAEAFGGDDVVLLQKINFYPPCPQPELALGLAPHTDLSTLTVLLPNEVQGLQVFKDGHWYNVEYVPGGLIIHVGDQIEIMSNGRYKAVLHRTTVSREKTRMSWPVFVEPPPEHVVGPHPQLVTDEFPAKYKAKKFKDYKYCKINKLPQ</sequence>
<dbReference type="SUPFAM" id="SSF51197">
    <property type="entry name" value="Clavaminate synthase-like"/>
    <property type="match status" value="1"/>
</dbReference>
<keyword evidence="15" id="KW-1185">Reference proteome</keyword>
<dbReference type="GO" id="GO:0046872">
    <property type="term" value="F:metal ion binding"/>
    <property type="evidence" value="ECO:0007669"/>
    <property type="project" value="UniProtKB-KW"/>
</dbReference>
<reference evidence="15" key="1">
    <citation type="journal article" date="2012" name="Nature">
        <title>A physical, genetic and functional sequence assembly of the barley genome.</title>
        <authorList>
            <consortium name="The International Barley Genome Sequencing Consortium"/>
            <person name="Mayer K.F."/>
            <person name="Waugh R."/>
            <person name="Brown J.W."/>
            <person name="Schulman A."/>
            <person name="Langridge P."/>
            <person name="Platzer M."/>
            <person name="Fincher G.B."/>
            <person name="Muehlbauer G.J."/>
            <person name="Sato K."/>
            <person name="Close T.J."/>
            <person name="Wise R.P."/>
            <person name="Stein N."/>
        </authorList>
    </citation>
    <scope>NUCLEOTIDE SEQUENCE [LARGE SCALE GENOMIC DNA]</scope>
    <source>
        <strain evidence="15">cv. Morex</strain>
    </source>
</reference>
<evidence type="ECO:0000256" key="3">
    <source>
        <dbReference type="ARBA" id="ARBA00008056"/>
    </source>
</evidence>
<keyword evidence="4 12" id="KW-0479">Metal-binding</keyword>
<accession>A0A8I6YVT1</accession>
<dbReference type="AlphaFoldDB" id="A0A8I6YVT1"/>
<dbReference type="GO" id="GO:0050589">
    <property type="term" value="F:leucocyanidin oxygenase activity"/>
    <property type="evidence" value="ECO:0007669"/>
    <property type="project" value="UniProtKB-EC"/>
</dbReference>
<dbReference type="Pfam" id="PF03171">
    <property type="entry name" value="2OG-FeII_Oxy"/>
    <property type="match status" value="1"/>
</dbReference>
<comment type="catalytic activity">
    <reaction evidence="11">
        <text>a (2R,3S,4S)-leucoanthocyanidin + 2-oxoglutarate + O2 = a 4-H-anthocyanidin with a 3-hydroxy group + succinate + CO2 + 2 H2O</text>
        <dbReference type="Rhea" id="RHEA:54432"/>
        <dbReference type="ChEBI" id="CHEBI:15377"/>
        <dbReference type="ChEBI" id="CHEBI:15379"/>
        <dbReference type="ChEBI" id="CHEBI:16526"/>
        <dbReference type="ChEBI" id="CHEBI:16810"/>
        <dbReference type="ChEBI" id="CHEBI:30031"/>
        <dbReference type="ChEBI" id="CHEBI:138176"/>
        <dbReference type="ChEBI" id="CHEBI:138177"/>
        <dbReference type="EC" id="1.14.20.4"/>
    </reaction>
</comment>
<dbReference type="Pfam" id="PF14226">
    <property type="entry name" value="DIOX_N"/>
    <property type="match status" value="1"/>
</dbReference>
<dbReference type="GO" id="GO:0031418">
    <property type="term" value="F:L-ascorbic acid binding"/>
    <property type="evidence" value="ECO:0007669"/>
    <property type="project" value="UniProtKB-KW"/>
</dbReference>
<dbReference type="SMR" id="A0A8I6YVT1"/>
<evidence type="ECO:0000256" key="8">
    <source>
        <dbReference type="ARBA" id="ARBA00023004"/>
    </source>
</evidence>
<dbReference type="Gramene" id="HORVU.MOREX.r3.6HG0619410.1">
    <property type="protein sequence ID" value="HORVU.MOREX.r3.6HG0619410.1"/>
    <property type="gene ID" value="HORVU.MOREX.r3.6HG0619410"/>
</dbReference>
<feature type="domain" description="Fe2OG dioxygenase" evidence="13">
    <location>
        <begin position="217"/>
        <end position="317"/>
    </location>
</feature>
<comment type="similarity">
    <text evidence="3 12">Belongs to the iron/ascorbate-dependent oxidoreductase family.</text>
</comment>
<evidence type="ECO:0000256" key="7">
    <source>
        <dbReference type="ARBA" id="ARBA00023002"/>
    </source>
</evidence>
<dbReference type="RefSeq" id="XP_044952619.1">
    <property type="nucleotide sequence ID" value="XM_045096684.1"/>
</dbReference>
<dbReference type="KEGG" id="hvg:123402731"/>
<evidence type="ECO:0000256" key="5">
    <source>
        <dbReference type="ARBA" id="ARBA00022896"/>
    </source>
</evidence>
<keyword evidence="7 12" id="KW-0560">Oxidoreductase</keyword>
<evidence type="ECO:0000256" key="9">
    <source>
        <dbReference type="ARBA" id="ARBA00023241"/>
    </source>
</evidence>
<evidence type="ECO:0000256" key="11">
    <source>
        <dbReference type="ARBA" id="ARBA00052206"/>
    </source>
</evidence>
<dbReference type="EC" id="1.14.20.4" evidence="10"/>
<dbReference type="PANTHER" id="PTHR47991">
    <property type="entry name" value="OXOGLUTARATE/IRON-DEPENDENT DIOXYGENASE"/>
    <property type="match status" value="1"/>
</dbReference>
<comment type="cofactor">
    <cofactor evidence="1">
        <name>L-ascorbate</name>
        <dbReference type="ChEBI" id="CHEBI:38290"/>
    </cofactor>
</comment>
<reference evidence="14" key="3">
    <citation type="submission" date="2022-01" db="UniProtKB">
        <authorList>
            <consortium name="EnsemblPlants"/>
        </authorList>
    </citation>
    <scope>IDENTIFICATION</scope>
    <source>
        <strain evidence="14">subsp. vulgare</strain>
    </source>
</reference>
<evidence type="ECO:0000313" key="15">
    <source>
        <dbReference type="Proteomes" id="UP000011116"/>
    </source>
</evidence>
<dbReference type="GeneID" id="123402731"/>
<keyword evidence="8 12" id="KW-0408">Iron</keyword>
<dbReference type="OrthoDB" id="736543at2759"/>
<comment type="pathway">
    <text evidence="2">Pigment biosynthesis; anthocyanin biosynthesis.</text>
</comment>
<dbReference type="EnsemblPlants" id="HORVU.MOREX.r3.6HG0619410.1">
    <property type="protein sequence ID" value="HORVU.MOREX.r3.6HG0619410.1"/>
    <property type="gene ID" value="HORVU.MOREX.r3.6HG0619410"/>
</dbReference>
<proteinExistence type="inferred from homology"/>
<dbReference type="GO" id="GO:0046148">
    <property type="term" value="P:pigment biosynthetic process"/>
    <property type="evidence" value="ECO:0007669"/>
    <property type="project" value="UniProtKB-ARBA"/>
</dbReference>
<name>A0A8I6YVT1_HORVV</name>
<dbReference type="InterPro" id="IPR050295">
    <property type="entry name" value="Plant_2OG-oxidoreductases"/>
</dbReference>
<evidence type="ECO:0000256" key="2">
    <source>
        <dbReference type="ARBA" id="ARBA00004935"/>
    </source>
</evidence>
<evidence type="ECO:0000313" key="14">
    <source>
        <dbReference type="EnsemblPlants" id="HORVU.MOREX.r3.6HG0619410.1"/>
    </source>
</evidence>
<keyword evidence="6" id="KW-0223">Dioxygenase</keyword>